<accession>A0AAJ0CZM5</accession>
<feature type="domain" description="Ribosomal RNA methyltransferase FtsJ" evidence="1">
    <location>
        <begin position="108"/>
        <end position="288"/>
    </location>
</feature>
<dbReference type="EMBL" id="JASWJB010000026">
    <property type="protein sequence ID" value="KAK2609222.1"/>
    <property type="molecule type" value="Genomic_DNA"/>
</dbReference>
<gene>
    <name evidence="2" type="ORF">QQS21_002304</name>
</gene>
<protein>
    <recommendedName>
        <fullName evidence="1">Ribosomal RNA methyltransferase FtsJ domain-containing protein</fullName>
    </recommendedName>
</protein>
<dbReference type="GO" id="GO:0032259">
    <property type="term" value="P:methylation"/>
    <property type="evidence" value="ECO:0007669"/>
    <property type="project" value="InterPro"/>
</dbReference>
<organism evidence="2 3">
    <name type="scientific">Conoideocrella luteorostrata</name>
    <dbReference type="NCBI Taxonomy" id="1105319"/>
    <lineage>
        <taxon>Eukaryota</taxon>
        <taxon>Fungi</taxon>
        <taxon>Dikarya</taxon>
        <taxon>Ascomycota</taxon>
        <taxon>Pezizomycotina</taxon>
        <taxon>Sordariomycetes</taxon>
        <taxon>Hypocreomycetidae</taxon>
        <taxon>Hypocreales</taxon>
        <taxon>Clavicipitaceae</taxon>
        <taxon>Conoideocrella</taxon>
    </lineage>
</organism>
<keyword evidence="3" id="KW-1185">Reference proteome</keyword>
<evidence type="ECO:0000259" key="1">
    <source>
        <dbReference type="Pfam" id="PF01728"/>
    </source>
</evidence>
<dbReference type="Proteomes" id="UP001251528">
    <property type="component" value="Unassembled WGS sequence"/>
</dbReference>
<dbReference type="Gene3D" id="3.40.50.150">
    <property type="entry name" value="Vaccinia Virus protein VP39"/>
    <property type="match status" value="1"/>
</dbReference>
<dbReference type="Pfam" id="PF01728">
    <property type="entry name" value="FtsJ"/>
    <property type="match status" value="1"/>
</dbReference>
<sequence>MDIPSNQTGVPAHNSFEAAHENKHPADRAQSILVPYFLQRSKEFQRLTDLRHIGWQNPEGDVFFQQQRQLADTKNDRTGNYFFQLMKKVGQELHRSTSAFTIRREDANGLTILDMCMAPGGFLQTCMRCNPGSTALAFSLPAALSGHKVLIPSHFDVEKRYLDVTMLAGDMGMNHIPADHPDVLLFPPRQFKDGQLFDMVMCDGQVLRGHKRSSYRKKREARRLINSQLALSLEHLRPGGNMIVLLHKFEACDTTKLLWDSHGFSSIKLLKPKTSHTKRSSFYMVATNVQSQHTLALQAIQRWKDAWRIATFGSDDDYAELLRNHDGCASKVLDVFGPQLVELGRDIWATQADALARASFI</sequence>
<proteinExistence type="predicted"/>
<comment type="caution">
    <text evidence="2">The sequence shown here is derived from an EMBL/GenBank/DDBJ whole genome shotgun (WGS) entry which is preliminary data.</text>
</comment>
<dbReference type="GO" id="GO:0008168">
    <property type="term" value="F:methyltransferase activity"/>
    <property type="evidence" value="ECO:0007669"/>
    <property type="project" value="InterPro"/>
</dbReference>
<reference evidence="2" key="1">
    <citation type="submission" date="2023-06" db="EMBL/GenBank/DDBJ databases">
        <title>Conoideocrella luteorostrata (Hypocreales: Clavicipitaceae), a potential biocontrol fungus for elongate hemlock scale in United States Christmas tree production areas.</title>
        <authorList>
            <person name="Barrett H."/>
            <person name="Lovett B."/>
            <person name="Macias A.M."/>
            <person name="Stajich J.E."/>
            <person name="Kasson M.T."/>
        </authorList>
    </citation>
    <scope>NUCLEOTIDE SEQUENCE</scope>
    <source>
        <strain evidence="2">ARSEF 14590</strain>
    </source>
</reference>
<dbReference type="SUPFAM" id="SSF53335">
    <property type="entry name" value="S-adenosyl-L-methionine-dependent methyltransferases"/>
    <property type="match status" value="1"/>
</dbReference>
<dbReference type="InterPro" id="IPR029063">
    <property type="entry name" value="SAM-dependent_MTases_sf"/>
</dbReference>
<dbReference type="AlphaFoldDB" id="A0AAJ0CZM5"/>
<evidence type="ECO:0000313" key="2">
    <source>
        <dbReference type="EMBL" id="KAK2609222.1"/>
    </source>
</evidence>
<name>A0AAJ0CZM5_9HYPO</name>
<dbReference type="InterPro" id="IPR002877">
    <property type="entry name" value="RNA_MeTrfase_FtsJ_dom"/>
</dbReference>
<evidence type="ECO:0000313" key="3">
    <source>
        <dbReference type="Proteomes" id="UP001251528"/>
    </source>
</evidence>